<protein>
    <submittedName>
        <fullName evidence="2">Uncharacterized protein</fullName>
    </submittedName>
</protein>
<name>A0A438C0R3_VITVI</name>
<dbReference type="AlphaFoldDB" id="A0A438C0R3"/>
<organism evidence="2 3">
    <name type="scientific">Vitis vinifera</name>
    <name type="common">Grape</name>
    <dbReference type="NCBI Taxonomy" id="29760"/>
    <lineage>
        <taxon>Eukaryota</taxon>
        <taxon>Viridiplantae</taxon>
        <taxon>Streptophyta</taxon>
        <taxon>Embryophyta</taxon>
        <taxon>Tracheophyta</taxon>
        <taxon>Spermatophyta</taxon>
        <taxon>Magnoliopsida</taxon>
        <taxon>eudicotyledons</taxon>
        <taxon>Gunneridae</taxon>
        <taxon>Pentapetalae</taxon>
        <taxon>rosids</taxon>
        <taxon>Vitales</taxon>
        <taxon>Vitaceae</taxon>
        <taxon>Viteae</taxon>
        <taxon>Vitis</taxon>
    </lineage>
</organism>
<dbReference type="Proteomes" id="UP000288805">
    <property type="component" value="Unassembled WGS sequence"/>
</dbReference>
<dbReference type="EMBL" id="QGNW01002588">
    <property type="protein sequence ID" value="RVW16526.1"/>
    <property type="molecule type" value="Genomic_DNA"/>
</dbReference>
<evidence type="ECO:0000313" key="2">
    <source>
        <dbReference type="EMBL" id="RVW16526.1"/>
    </source>
</evidence>
<gene>
    <name evidence="2" type="ORF">CK203_069441</name>
</gene>
<proteinExistence type="predicted"/>
<comment type="caution">
    <text evidence="2">The sequence shown here is derived from an EMBL/GenBank/DDBJ whole genome shotgun (WGS) entry which is preliminary data.</text>
</comment>
<feature type="region of interest" description="Disordered" evidence="1">
    <location>
        <begin position="50"/>
        <end position="70"/>
    </location>
</feature>
<feature type="compositionally biased region" description="Acidic residues" evidence="1">
    <location>
        <begin position="58"/>
        <end position="70"/>
    </location>
</feature>
<sequence length="70" mass="7963">MEDGDPHGGAQDDFIFDDDDLNGIILLELQELRRLNEDEKIVNFAEEKDGEGFKCDNGNDDDDFVDLEDN</sequence>
<evidence type="ECO:0000313" key="3">
    <source>
        <dbReference type="Proteomes" id="UP000288805"/>
    </source>
</evidence>
<evidence type="ECO:0000256" key="1">
    <source>
        <dbReference type="SAM" id="MobiDB-lite"/>
    </source>
</evidence>
<reference evidence="2 3" key="1">
    <citation type="journal article" date="2018" name="PLoS Genet.">
        <title>Population sequencing reveals clonal diversity and ancestral inbreeding in the grapevine cultivar Chardonnay.</title>
        <authorList>
            <person name="Roach M.J."/>
            <person name="Johnson D.L."/>
            <person name="Bohlmann J."/>
            <person name="van Vuuren H.J."/>
            <person name="Jones S.J."/>
            <person name="Pretorius I.S."/>
            <person name="Schmidt S.A."/>
            <person name="Borneman A.R."/>
        </authorList>
    </citation>
    <scope>NUCLEOTIDE SEQUENCE [LARGE SCALE GENOMIC DNA]</scope>
    <source>
        <strain evidence="3">cv. Chardonnay</strain>
        <tissue evidence="2">Leaf</tissue>
    </source>
</reference>
<accession>A0A438C0R3</accession>